<accession>A0ABY8VWY1</accession>
<protein>
    <submittedName>
        <fullName evidence="3">Prolyl oligopeptidase family serine peptidase</fullName>
    </submittedName>
</protein>
<dbReference type="InterPro" id="IPR029058">
    <property type="entry name" value="AB_hydrolase_fold"/>
</dbReference>
<proteinExistence type="predicted"/>
<reference evidence="3 4" key="1">
    <citation type="journal article" date="2023" name="Microbiol. Resour. Announc.">
        <title>Complete Genome Sequence of Mycobacterium wuenschmanii, a novel Nontuberculous Mycobacterium Isolated from a captive population of Amazon Milk Frogs.</title>
        <authorList>
            <person name="Hicks J."/>
            <person name="Zeineldin M."/>
            <person name="Ward H."/>
            <person name="Wuenschmann A."/>
            <person name="Camp P."/>
            <person name="Farrell D."/>
            <person name="Lehman K."/>
            <person name="Thacker T."/>
            <person name="Cuthbert E."/>
        </authorList>
    </citation>
    <scope>NUCLEOTIDE SEQUENCE [LARGE SCALE GENOMIC DNA]</scope>
    <source>
        <strain evidence="3 4">Wuenschmanii</strain>
    </source>
</reference>
<dbReference type="RefSeq" id="WP_285188113.1">
    <property type="nucleotide sequence ID" value="NZ_CP126981.1"/>
</dbReference>
<gene>
    <name evidence="3" type="ORF">PT015_00745</name>
</gene>
<evidence type="ECO:0000313" key="3">
    <source>
        <dbReference type="EMBL" id="WIM88093.1"/>
    </source>
</evidence>
<evidence type="ECO:0000259" key="2">
    <source>
        <dbReference type="Pfam" id="PF20434"/>
    </source>
</evidence>
<dbReference type="InterPro" id="IPR050300">
    <property type="entry name" value="GDXG_lipolytic_enzyme"/>
</dbReference>
<dbReference type="SUPFAM" id="SSF53474">
    <property type="entry name" value="alpha/beta-Hydrolases"/>
    <property type="match status" value="1"/>
</dbReference>
<organism evidence="3 4">
    <name type="scientific">Candidatus Mycobacterium wuenschmannii</name>
    <dbReference type="NCBI Taxonomy" id="3027808"/>
    <lineage>
        <taxon>Bacteria</taxon>
        <taxon>Bacillati</taxon>
        <taxon>Actinomycetota</taxon>
        <taxon>Actinomycetes</taxon>
        <taxon>Mycobacteriales</taxon>
        <taxon>Mycobacteriaceae</taxon>
        <taxon>Mycobacterium</taxon>
    </lineage>
</organism>
<keyword evidence="1" id="KW-0378">Hydrolase</keyword>
<dbReference type="PANTHER" id="PTHR48081">
    <property type="entry name" value="AB HYDROLASE SUPERFAMILY PROTEIN C4A8.06C"/>
    <property type="match status" value="1"/>
</dbReference>
<dbReference type="InterPro" id="IPR049492">
    <property type="entry name" value="BD-FAE-like_dom"/>
</dbReference>
<dbReference type="EMBL" id="CP126981">
    <property type="protein sequence ID" value="WIM88093.1"/>
    <property type="molecule type" value="Genomic_DNA"/>
</dbReference>
<name>A0ABY8VWY1_9MYCO</name>
<dbReference type="Pfam" id="PF20434">
    <property type="entry name" value="BD-FAE"/>
    <property type="match status" value="1"/>
</dbReference>
<evidence type="ECO:0000313" key="4">
    <source>
        <dbReference type="Proteomes" id="UP001236585"/>
    </source>
</evidence>
<dbReference type="Proteomes" id="UP001236585">
    <property type="component" value="Chromosome"/>
</dbReference>
<feature type="domain" description="BD-FAE-like" evidence="2">
    <location>
        <begin position="56"/>
        <end position="248"/>
    </location>
</feature>
<evidence type="ECO:0000256" key="1">
    <source>
        <dbReference type="ARBA" id="ARBA00022801"/>
    </source>
</evidence>
<dbReference type="Gene3D" id="3.40.50.1820">
    <property type="entry name" value="alpha/beta hydrolase"/>
    <property type="match status" value="1"/>
</dbReference>
<keyword evidence="4" id="KW-1185">Reference proteome</keyword>
<sequence>MGLSQPPRCSRRAALAAAGGCVMSLAGWATARSRADDGDRKPARLDYGQLPSQYVDITLPSGTSPAPVALIIHGGFWSNGFGADLGRPLADDLARRGFAAVNVEYRRVGVGPNGGGGWPQTGADLAAALAALGGDGQRMANGRLDLGRVVGLGHSAGGQLAAWLAAQRAGVRLSGVVSQAGVLDMVQAAETGVGGGAVEDFLGGSPAQVPAAYADASPIARVPLGAPSICVHGRSDSVVPIEQSERFVTAARGAGDRRELRAFDGGHFDPIAVGSPAWSLCVQALSDLTGR</sequence>